<name>A0A149RYI0_GLUOY</name>
<protein>
    <submittedName>
        <fullName evidence="1">Uncharacterized protein</fullName>
    </submittedName>
</protein>
<dbReference type="RefSeq" id="WP_062500529.1">
    <property type="nucleotide sequence ID" value="NZ_LHZG01000145.1"/>
</dbReference>
<dbReference type="PATRIC" id="fig|442.8.peg.2595"/>
<dbReference type="AlphaFoldDB" id="A0A149RYI0"/>
<accession>A0A149RYI0</accession>
<sequence length="287" mass="31924">MAHQVRRLAFDPASERRQPELRALDRNDVEGAGSPLFSTTENLAVAIYGDVWDDVIRRKKFEQILQTPDRPADVLSPSSTMRFFRIQGLEGQFLCCDQREGSLVGMYEGEVEKSDHHVLMAGCAWEELPGWIVLFREDGQLRNNMIRDAALMPVPVPVAAFETVDVADGAVALRFAATGRFVTLVDDSGQVCVNRKEALGWEHFNLVPVGSASLGRAAELTEALGVLPALLNGNLRAENFSALLERVDVSRSFLLPLMFSMLPEREQARFNEEYPGLFPSWLSALAF</sequence>
<organism evidence="1 2">
    <name type="scientific">Gluconobacter oxydans</name>
    <name type="common">Gluconobacter suboxydans</name>
    <dbReference type="NCBI Taxonomy" id="442"/>
    <lineage>
        <taxon>Bacteria</taxon>
        <taxon>Pseudomonadati</taxon>
        <taxon>Pseudomonadota</taxon>
        <taxon>Alphaproteobacteria</taxon>
        <taxon>Acetobacterales</taxon>
        <taxon>Acetobacteraceae</taxon>
        <taxon>Gluconobacter</taxon>
    </lineage>
</organism>
<evidence type="ECO:0000313" key="2">
    <source>
        <dbReference type="Proteomes" id="UP000075655"/>
    </source>
</evidence>
<gene>
    <name evidence="1" type="ORF">AD934_04375</name>
</gene>
<proteinExistence type="predicted"/>
<dbReference type="EMBL" id="LHZG01000145">
    <property type="protein sequence ID" value="KXV19479.1"/>
    <property type="molecule type" value="Genomic_DNA"/>
</dbReference>
<reference evidence="1 2" key="1">
    <citation type="submission" date="2015-06" db="EMBL/GenBank/DDBJ databases">
        <title>Improved classification and identification of acetic acid bacteria using matrix-assisted laser desorption/ionization time-of-flight mass spectrometry; Gluconobacter nephelii and Gluconobacter uchimurae are later heterotypic synonyms of Gluconobacter japonicus and Gluconobacter oxydans, respectively.</title>
        <authorList>
            <person name="Li L."/>
            <person name="Cleenwerck I."/>
            <person name="De Vuyst L."/>
            <person name="Vandamme P."/>
        </authorList>
    </citation>
    <scope>NUCLEOTIDE SEQUENCE [LARGE SCALE GENOMIC DNA]</scope>
    <source>
        <strain evidence="1 2">LMG 1676</strain>
    </source>
</reference>
<comment type="caution">
    <text evidence="1">The sequence shown here is derived from an EMBL/GenBank/DDBJ whole genome shotgun (WGS) entry which is preliminary data.</text>
</comment>
<dbReference type="Proteomes" id="UP000075655">
    <property type="component" value="Unassembled WGS sequence"/>
</dbReference>
<evidence type="ECO:0000313" key="1">
    <source>
        <dbReference type="EMBL" id="KXV19479.1"/>
    </source>
</evidence>